<comment type="caution">
    <text evidence="2">The sequence shown here is derived from an EMBL/GenBank/DDBJ whole genome shotgun (WGS) entry which is preliminary data.</text>
</comment>
<sequence length="57" mass="6641">MKVHDKVNLVAPMGLEEDPHAPRRTHATHVIQLGQGHWMIQQSYITQFSMICMLWEV</sequence>
<gene>
    <name evidence="2" type="ORF">LLUT_LOCUS2305</name>
</gene>
<evidence type="ECO:0000313" key="2">
    <source>
        <dbReference type="EMBL" id="CAL0301245.1"/>
    </source>
</evidence>
<evidence type="ECO:0000313" key="3">
    <source>
        <dbReference type="Proteomes" id="UP001497480"/>
    </source>
</evidence>
<protein>
    <recommendedName>
        <fullName evidence="1">LTI65/LTI78 NYQTKV repeat domain-containing protein</fullName>
    </recommendedName>
</protein>
<dbReference type="InterPro" id="IPR057058">
    <property type="entry name" value="LTI65_LTI78_NYQTKV"/>
</dbReference>
<dbReference type="Proteomes" id="UP001497480">
    <property type="component" value="Unassembled WGS sequence"/>
</dbReference>
<reference evidence="2 3" key="1">
    <citation type="submission" date="2024-03" db="EMBL/GenBank/DDBJ databases">
        <authorList>
            <person name="Martinez-Hernandez J."/>
        </authorList>
    </citation>
    <scope>NUCLEOTIDE SEQUENCE [LARGE SCALE GENOMIC DNA]</scope>
</reference>
<organism evidence="2 3">
    <name type="scientific">Lupinus luteus</name>
    <name type="common">European yellow lupine</name>
    <dbReference type="NCBI Taxonomy" id="3873"/>
    <lineage>
        <taxon>Eukaryota</taxon>
        <taxon>Viridiplantae</taxon>
        <taxon>Streptophyta</taxon>
        <taxon>Embryophyta</taxon>
        <taxon>Tracheophyta</taxon>
        <taxon>Spermatophyta</taxon>
        <taxon>Magnoliopsida</taxon>
        <taxon>eudicotyledons</taxon>
        <taxon>Gunneridae</taxon>
        <taxon>Pentapetalae</taxon>
        <taxon>rosids</taxon>
        <taxon>fabids</taxon>
        <taxon>Fabales</taxon>
        <taxon>Fabaceae</taxon>
        <taxon>Papilionoideae</taxon>
        <taxon>50 kb inversion clade</taxon>
        <taxon>genistoids sensu lato</taxon>
        <taxon>core genistoids</taxon>
        <taxon>Genisteae</taxon>
        <taxon>Lupinus</taxon>
    </lineage>
</organism>
<feature type="domain" description="LTI65/LTI78 NYQTKV repeat" evidence="1">
    <location>
        <begin position="6"/>
        <end position="29"/>
    </location>
</feature>
<name>A0AAV1VWB5_LUPLU</name>
<accession>A0AAV1VWB5</accession>
<keyword evidence="3" id="KW-1185">Reference proteome</keyword>
<dbReference type="AlphaFoldDB" id="A0AAV1VWB5"/>
<proteinExistence type="predicted"/>
<evidence type="ECO:0000259" key="1">
    <source>
        <dbReference type="Pfam" id="PF23402"/>
    </source>
</evidence>
<dbReference type="Pfam" id="PF23402">
    <property type="entry name" value="LTI65_LTI78_NYQTKV"/>
    <property type="match status" value="1"/>
</dbReference>
<dbReference type="EMBL" id="CAXHTB010000002">
    <property type="protein sequence ID" value="CAL0301245.1"/>
    <property type="molecule type" value="Genomic_DNA"/>
</dbReference>